<comment type="caution">
    <text evidence="2">The sequence shown here is derived from an EMBL/GenBank/DDBJ whole genome shotgun (WGS) entry which is preliminary data.</text>
</comment>
<dbReference type="Pfam" id="PF01877">
    <property type="entry name" value="RNA_binding"/>
    <property type="match status" value="1"/>
</dbReference>
<accession>A0A7C4HBT6</accession>
<name>A0A7C4HBT6_STAMA</name>
<evidence type="ECO:0000256" key="1">
    <source>
        <dbReference type="HAMAP-Rule" id="MF_01112"/>
    </source>
</evidence>
<dbReference type="InterPro" id="IPR022803">
    <property type="entry name" value="Ribosomal_uL5_dom_sf"/>
</dbReference>
<reference evidence="2" key="1">
    <citation type="journal article" date="2020" name="mSystems">
        <title>Genome- and Community-Level Interaction Insights into Carbon Utilization and Element Cycling Functions of Hydrothermarchaeota in Hydrothermal Sediment.</title>
        <authorList>
            <person name="Zhou Z."/>
            <person name="Liu Y."/>
            <person name="Xu W."/>
            <person name="Pan J."/>
            <person name="Luo Z.H."/>
            <person name="Li M."/>
        </authorList>
    </citation>
    <scope>NUCLEOTIDE SEQUENCE [LARGE SCALE GENOMIC DNA]</scope>
    <source>
        <strain evidence="3">SpSt-622</strain>
        <strain evidence="2">SpSt-642</strain>
    </source>
</reference>
<sequence>MKIRVFTYVKPTEDFDKVKKAVENIYSGEILVFEEKNGYYRIEGFSTDLSSLNKFRELIRVKQIVTATRNYLLKRIKGNTLTILLNKQVAYMKNISLIDSDKESPLGAIWIEIEADNIEDVINWLAPKIQHSL</sequence>
<proteinExistence type="inferred from homology"/>
<dbReference type="Gene3D" id="3.30.1440.10">
    <property type="match status" value="1"/>
</dbReference>
<dbReference type="SUPFAM" id="SSF55282">
    <property type="entry name" value="RL5-like"/>
    <property type="match status" value="1"/>
</dbReference>
<dbReference type="AlphaFoldDB" id="A0A7C4HBT6"/>
<evidence type="ECO:0000313" key="3">
    <source>
        <dbReference type="EMBL" id="HGU64597.1"/>
    </source>
</evidence>
<evidence type="ECO:0000313" key="2">
    <source>
        <dbReference type="EMBL" id="HGM58710.1"/>
    </source>
</evidence>
<dbReference type="HAMAP" id="MF_01112">
    <property type="entry name" value="UPF0201"/>
    <property type="match status" value="1"/>
</dbReference>
<dbReference type="EMBL" id="DTBJ01000029">
    <property type="protein sequence ID" value="HGM58710.1"/>
    <property type="molecule type" value="Genomic_DNA"/>
</dbReference>
<organism evidence="2">
    <name type="scientific">Staphylothermus marinus</name>
    <dbReference type="NCBI Taxonomy" id="2280"/>
    <lineage>
        <taxon>Archaea</taxon>
        <taxon>Thermoproteota</taxon>
        <taxon>Thermoprotei</taxon>
        <taxon>Desulfurococcales</taxon>
        <taxon>Desulfurococcaceae</taxon>
        <taxon>Staphylothermus</taxon>
    </lineage>
</organism>
<comment type="similarity">
    <text evidence="1">Belongs to the UPF0201 family.</text>
</comment>
<dbReference type="PANTHER" id="PTHR39652:SF1">
    <property type="entry name" value="UPF0201 PROTEIN TK1335"/>
    <property type="match status" value="1"/>
</dbReference>
<dbReference type="EMBL" id="DTAN01000003">
    <property type="protein sequence ID" value="HGU64597.1"/>
    <property type="molecule type" value="Genomic_DNA"/>
</dbReference>
<dbReference type="PANTHER" id="PTHR39652">
    <property type="entry name" value="UPF0201 PROTEIN TK1335"/>
    <property type="match status" value="1"/>
</dbReference>
<dbReference type="InterPro" id="IPR002739">
    <property type="entry name" value="PAB1135-like"/>
</dbReference>
<gene>
    <name evidence="3" type="ORF">ENT92_00030</name>
    <name evidence="2" type="ORF">ENU14_03875</name>
</gene>
<protein>
    <recommendedName>
        <fullName evidence="1">UPF0201 protein ENT92_00030</fullName>
    </recommendedName>
</protein>